<proteinExistence type="predicted"/>
<protein>
    <submittedName>
        <fullName evidence="1">Uncharacterized protein</fullName>
    </submittedName>
</protein>
<reference evidence="1" key="1">
    <citation type="submission" date="2021-02" db="EMBL/GenBank/DDBJ databases">
        <authorList>
            <person name="Nowell W R."/>
        </authorList>
    </citation>
    <scope>NUCLEOTIDE SEQUENCE</scope>
</reference>
<organism evidence="1 2">
    <name type="scientific">Rotaria sordida</name>
    <dbReference type="NCBI Taxonomy" id="392033"/>
    <lineage>
        <taxon>Eukaryota</taxon>
        <taxon>Metazoa</taxon>
        <taxon>Spiralia</taxon>
        <taxon>Gnathifera</taxon>
        <taxon>Rotifera</taxon>
        <taxon>Eurotatoria</taxon>
        <taxon>Bdelloidea</taxon>
        <taxon>Philodinida</taxon>
        <taxon>Philodinidae</taxon>
        <taxon>Rotaria</taxon>
    </lineage>
</organism>
<dbReference type="Proteomes" id="UP000663882">
    <property type="component" value="Unassembled WGS sequence"/>
</dbReference>
<sequence length="29" mass="3671">DFNFHSSNKYHILKYKQLHTKRFSTNFIR</sequence>
<evidence type="ECO:0000313" key="2">
    <source>
        <dbReference type="Proteomes" id="UP000663882"/>
    </source>
</evidence>
<evidence type="ECO:0000313" key="1">
    <source>
        <dbReference type="EMBL" id="CAF1374253.1"/>
    </source>
</evidence>
<dbReference type="AlphaFoldDB" id="A0A815J4I0"/>
<gene>
    <name evidence="1" type="ORF">RFH988_LOCUS33503</name>
</gene>
<feature type="non-terminal residue" evidence="1">
    <location>
        <position position="1"/>
    </location>
</feature>
<name>A0A815J4I0_9BILA</name>
<comment type="caution">
    <text evidence="1">The sequence shown here is derived from an EMBL/GenBank/DDBJ whole genome shotgun (WGS) entry which is preliminary data.</text>
</comment>
<accession>A0A815J4I0</accession>
<dbReference type="EMBL" id="CAJNOO010004248">
    <property type="protein sequence ID" value="CAF1374253.1"/>
    <property type="molecule type" value="Genomic_DNA"/>
</dbReference>